<feature type="transmembrane region" description="Helical" evidence="5">
    <location>
        <begin position="52"/>
        <end position="69"/>
    </location>
</feature>
<evidence type="ECO:0000313" key="8">
    <source>
        <dbReference type="Proteomes" id="UP001396334"/>
    </source>
</evidence>
<feature type="domain" description="Late embryogenesis abundant protein LEA-2 subgroup" evidence="6">
    <location>
        <begin position="102"/>
        <end position="198"/>
    </location>
</feature>
<evidence type="ECO:0000256" key="3">
    <source>
        <dbReference type="ARBA" id="ARBA00022989"/>
    </source>
</evidence>
<name>A0ABR2RPS4_9ROSI</name>
<proteinExistence type="predicted"/>
<evidence type="ECO:0000256" key="2">
    <source>
        <dbReference type="ARBA" id="ARBA00022692"/>
    </source>
</evidence>
<evidence type="ECO:0000256" key="5">
    <source>
        <dbReference type="SAM" id="Phobius"/>
    </source>
</evidence>
<dbReference type="Pfam" id="PF03168">
    <property type="entry name" value="LEA_2"/>
    <property type="match status" value="1"/>
</dbReference>
<comment type="subcellular location">
    <subcellularLocation>
        <location evidence="1">Membrane</location>
        <topology evidence="1">Single-pass membrane protein</topology>
    </subcellularLocation>
</comment>
<evidence type="ECO:0000313" key="7">
    <source>
        <dbReference type="EMBL" id="KAK9014955.1"/>
    </source>
</evidence>
<keyword evidence="2 5" id="KW-0812">Transmembrane</keyword>
<keyword evidence="4 5" id="KW-0472">Membrane</keyword>
<accession>A0ABR2RPS4</accession>
<keyword evidence="8" id="KW-1185">Reference proteome</keyword>
<dbReference type="PANTHER" id="PTHR31234">
    <property type="entry name" value="LATE EMBRYOGENESIS ABUNDANT (LEA) HYDROXYPROLINE-RICH GLYCOPROTEIN FAMILY"/>
    <property type="match status" value="1"/>
</dbReference>
<reference evidence="7 8" key="1">
    <citation type="journal article" date="2024" name="G3 (Bethesda)">
        <title>Genome assembly of Hibiscus sabdariffa L. provides insights into metabolisms of medicinal natural products.</title>
        <authorList>
            <person name="Kim T."/>
        </authorList>
    </citation>
    <scope>NUCLEOTIDE SEQUENCE [LARGE SCALE GENOMIC DNA]</scope>
    <source>
        <strain evidence="7">TK-2024</strain>
        <tissue evidence="7">Old leaves</tissue>
    </source>
</reference>
<organism evidence="7 8">
    <name type="scientific">Hibiscus sabdariffa</name>
    <name type="common">roselle</name>
    <dbReference type="NCBI Taxonomy" id="183260"/>
    <lineage>
        <taxon>Eukaryota</taxon>
        <taxon>Viridiplantae</taxon>
        <taxon>Streptophyta</taxon>
        <taxon>Embryophyta</taxon>
        <taxon>Tracheophyta</taxon>
        <taxon>Spermatophyta</taxon>
        <taxon>Magnoliopsida</taxon>
        <taxon>eudicotyledons</taxon>
        <taxon>Gunneridae</taxon>
        <taxon>Pentapetalae</taxon>
        <taxon>rosids</taxon>
        <taxon>malvids</taxon>
        <taxon>Malvales</taxon>
        <taxon>Malvaceae</taxon>
        <taxon>Malvoideae</taxon>
        <taxon>Hibiscus</taxon>
    </lineage>
</organism>
<dbReference type="InterPro" id="IPR004864">
    <property type="entry name" value="LEA_2"/>
</dbReference>
<comment type="caution">
    <text evidence="7">The sequence shown here is derived from an EMBL/GenBank/DDBJ whole genome shotgun (WGS) entry which is preliminary data.</text>
</comment>
<dbReference type="InterPro" id="IPR044839">
    <property type="entry name" value="NDR1-like"/>
</dbReference>
<evidence type="ECO:0000256" key="1">
    <source>
        <dbReference type="ARBA" id="ARBA00004167"/>
    </source>
</evidence>
<gene>
    <name evidence="7" type="ORF">V6N11_006090</name>
</gene>
<dbReference type="SUPFAM" id="SSF117070">
    <property type="entry name" value="LEA14-like"/>
    <property type="match status" value="1"/>
</dbReference>
<keyword evidence="3 5" id="KW-1133">Transmembrane helix</keyword>
<dbReference type="EMBL" id="JBBPBN010000021">
    <property type="protein sequence ID" value="KAK9014955.1"/>
    <property type="molecule type" value="Genomic_DNA"/>
</dbReference>
<dbReference type="PANTHER" id="PTHR31234:SF69">
    <property type="entry name" value="EXPRESSED PROTEIN"/>
    <property type="match status" value="1"/>
</dbReference>
<dbReference type="Proteomes" id="UP001396334">
    <property type="component" value="Unassembled WGS sequence"/>
</dbReference>
<protein>
    <recommendedName>
        <fullName evidence="6">Late embryogenesis abundant protein LEA-2 subgroup domain-containing protein</fullName>
    </recommendedName>
</protein>
<evidence type="ECO:0000259" key="6">
    <source>
        <dbReference type="Pfam" id="PF03168"/>
    </source>
</evidence>
<sequence length="232" mass="26540">MGLFKFEQSSARKEPPPFYRAPLLSESSSDQNYVVFSYYHHLRGIQWCDRRLLYAAAFVLLAVLTFVFWPSDPEIKIARMHVNHMQVHTKPIVTLDLSLVLTLKVRNWDVYSMDFTMLDVAVGYRGKTLGHVKSEHGHVRAMGSSYVEAVLELNGVEVFSDVVYMLEDLARGTIPFDTVTEFVGWLGFSFITFPLKAKISCEIVVNRASQKIIRQNCYPSEMNLERGAGYQE</sequence>
<evidence type="ECO:0000256" key="4">
    <source>
        <dbReference type="ARBA" id="ARBA00023136"/>
    </source>
</evidence>